<evidence type="ECO:0000313" key="15">
    <source>
        <dbReference type="Proteomes" id="UP000614601"/>
    </source>
</evidence>
<dbReference type="CDD" id="cd00070">
    <property type="entry name" value="GLECT"/>
    <property type="match status" value="2"/>
</dbReference>
<dbReference type="InterPro" id="IPR001079">
    <property type="entry name" value="Galectin_CRD"/>
</dbReference>
<dbReference type="GO" id="GO:0045159">
    <property type="term" value="F:myosin II binding"/>
    <property type="evidence" value="ECO:0007669"/>
    <property type="project" value="TreeGrafter"/>
</dbReference>
<dbReference type="SMART" id="SM00320">
    <property type="entry name" value="WD40"/>
    <property type="match status" value="6"/>
</dbReference>
<dbReference type="PROSITE" id="PS51304">
    <property type="entry name" value="GALECTIN"/>
    <property type="match status" value="2"/>
</dbReference>
<dbReference type="OrthoDB" id="19944at2759"/>
<comment type="subcellular location">
    <subcellularLocation>
        <location evidence="2">Cytoplasm</location>
    </subcellularLocation>
    <subcellularLocation>
        <location evidence="1">Endomembrane system</location>
    </subcellularLocation>
</comment>
<dbReference type="GO" id="GO:0006887">
    <property type="term" value="P:exocytosis"/>
    <property type="evidence" value="ECO:0007669"/>
    <property type="project" value="UniProtKB-KW"/>
</dbReference>
<feature type="domain" description="Galectin" evidence="13">
    <location>
        <begin position="182"/>
        <end position="310"/>
    </location>
</feature>
<dbReference type="PROSITE" id="PS50082">
    <property type="entry name" value="WD_REPEATS_2"/>
    <property type="match status" value="1"/>
</dbReference>
<keyword evidence="8" id="KW-0430">Lectin</keyword>
<dbReference type="GO" id="GO:0030246">
    <property type="term" value="F:carbohydrate binding"/>
    <property type="evidence" value="ECO:0007669"/>
    <property type="project" value="UniProtKB-KW"/>
</dbReference>
<evidence type="ECO:0000259" key="13">
    <source>
        <dbReference type="PROSITE" id="PS51304"/>
    </source>
</evidence>
<evidence type="ECO:0000256" key="2">
    <source>
        <dbReference type="ARBA" id="ARBA00004496"/>
    </source>
</evidence>
<dbReference type="SUPFAM" id="SSF50978">
    <property type="entry name" value="WD40 repeat-like"/>
    <property type="match status" value="2"/>
</dbReference>
<dbReference type="FunFam" id="2.60.120.200:FF:000261">
    <property type="entry name" value="Galectin"/>
    <property type="match status" value="1"/>
</dbReference>
<dbReference type="Gene3D" id="2.130.10.10">
    <property type="entry name" value="YVTN repeat-like/Quinoprotein amine dehydrogenase"/>
    <property type="match status" value="2"/>
</dbReference>
<dbReference type="PANTHER" id="PTHR10241:SF25">
    <property type="entry name" value="TOMOSYN, ISOFORM C"/>
    <property type="match status" value="1"/>
</dbReference>
<dbReference type="SMART" id="SM00276">
    <property type="entry name" value="GLECT"/>
    <property type="match status" value="2"/>
</dbReference>
<dbReference type="PRINTS" id="PR00962">
    <property type="entry name" value="LETHAL2GIANT"/>
</dbReference>
<dbReference type="SMART" id="SM00908">
    <property type="entry name" value="Gal-bind_lectin"/>
    <property type="match status" value="2"/>
</dbReference>
<dbReference type="GO" id="GO:0005886">
    <property type="term" value="C:plasma membrane"/>
    <property type="evidence" value="ECO:0007669"/>
    <property type="project" value="TreeGrafter"/>
</dbReference>
<feature type="region of interest" description="Disordered" evidence="12">
    <location>
        <begin position="1357"/>
        <end position="1404"/>
    </location>
</feature>
<organism evidence="14 15">
    <name type="scientific">Bursaphelenchus okinawaensis</name>
    <dbReference type="NCBI Taxonomy" id="465554"/>
    <lineage>
        <taxon>Eukaryota</taxon>
        <taxon>Metazoa</taxon>
        <taxon>Ecdysozoa</taxon>
        <taxon>Nematoda</taxon>
        <taxon>Chromadorea</taxon>
        <taxon>Rhabditida</taxon>
        <taxon>Tylenchina</taxon>
        <taxon>Tylenchomorpha</taxon>
        <taxon>Aphelenchoidea</taxon>
        <taxon>Aphelenchoididae</taxon>
        <taxon>Bursaphelenchus</taxon>
    </lineage>
</organism>
<comment type="similarity">
    <text evidence="3">Belongs to the WD repeat L(2)GL family.</text>
</comment>
<keyword evidence="7 11" id="KW-0853">WD repeat</keyword>
<reference evidence="14" key="1">
    <citation type="submission" date="2020-09" db="EMBL/GenBank/DDBJ databases">
        <authorList>
            <person name="Kikuchi T."/>
        </authorList>
    </citation>
    <scope>NUCLEOTIDE SEQUENCE</scope>
    <source>
        <strain evidence="14">SH1</strain>
    </source>
</reference>
<dbReference type="Pfam" id="PF00337">
    <property type="entry name" value="Gal-bind_lectin"/>
    <property type="match status" value="2"/>
</dbReference>
<dbReference type="GO" id="GO:0012505">
    <property type="term" value="C:endomembrane system"/>
    <property type="evidence" value="ECO:0007669"/>
    <property type="project" value="UniProtKB-SubCell"/>
</dbReference>
<evidence type="ECO:0000256" key="4">
    <source>
        <dbReference type="ARBA" id="ARBA00022483"/>
    </source>
</evidence>
<dbReference type="Pfam" id="PF00400">
    <property type="entry name" value="WD40"/>
    <property type="match status" value="1"/>
</dbReference>
<dbReference type="GO" id="GO:0006893">
    <property type="term" value="P:Golgi to plasma membrane transport"/>
    <property type="evidence" value="ECO:0007669"/>
    <property type="project" value="TreeGrafter"/>
</dbReference>
<proteinExistence type="inferred from homology"/>
<dbReference type="PANTHER" id="PTHR10241">
    <property type="entry name" value="LETHAL 2 GIANT LARVAE PROTEIN"/>
    <property type="match status" value="1"/>
</dbReference>
<keyword evidence="9" id="KW-0677">Repeat</keyword>
<feature type="region of interest" description="Disordered" evidence="12">
    <location>
        <begin position="912"/>
        <end position="956"/>
    </location>
</feature>
<dbReference type="Proteomes" id="UP000783686">
    <property type="component" value="Unassembled WGS sequence"/>
</dbReference>
<dbReference type="InterPro" id="IPR013320">
    <property type="entry name" value="ConA-like_dom_sf"/>
</dbReference>
<evidence type="ECO:0000256" key="10">
    <source>
        <dbReference type="ARBA" id="ARBA00023136"/>
    </source>
</evidence>
<feature type="domain" description="Galectin" evidence="13">
    <location>
        <begin position="38"/>
        <end position="174"/>
    </location>
</feature>
<evidence type="ECO:0000256" key="8">
    <source>
        <dbReference type="ARBA" id="ARBA00022734"/>
    </source>
</evidence>
<evidence type="ECO:0000256" key="3">
    <source>
        <dbReference type="ARBA" id="ARBA00008070"/>
    </source>
</evidence>
<feature type="region of interest" description="Disordered" evidence="12">
    <location>
        <begin position="1065"/>
        <end position="1087"/>
    </location>
</feature>
<evidence type="ECO:0000256" key="7">
    <source>
        <dbReference type="ARBA" id="ARBA00022574"/>
    </source>
</evidence>
<keyword evidence="5" id="KW-0963">Cytoplasm</keyword>
<evidence type="ECO:0000256" key="12">
    <source>
        <dbReference type="SAM" id="MobiDB-lite"/>
    </source>
</evidence>
<feature type="compositionally biased region" description="Polar residues" evidence="12">
    <location>
        <begin position="1377"/>
        <end position="1394"/>
    </location>
</feature>
<dbReference type="GO" id="GO:0005096">
    <property type="term" value="F:GTPase activator activity"/>
    <property type="evidence" value="ECO:0007669"/>
    <property type="project" value="TreeGrafter"/>
</dbReference>
<name>A0A811JTJ0_9BILA</name>
<evidence type="ECO:0000256" key="1">
    <source>
        <dbReference type="ARBA" id="ARBA00004308"/>
    </source>
</evidence>
<dbReference type="CDD" id="cd15873">
    <property type="entry name" value="R-SNARE_STXBP5_6"/>
    <property type="match status" value="1"/>
</dbReference>
<feature type="compositionally biased region" description="Polar residues" evidence="12">
    <location>
        <begin position="1247"/>
        <end position="1266"/>
    </location>
</feature>
<evidence type="ECO:0000256" key="6">
    <source>
        <dbReference type="ARBA" id="ARBA00022553"/>
    </source>
</evidence>
<dbReference type="Pfam" id="PF08596">
    <property type="entry name" value="Lgl_C"/>
    <property type="match status" value="1"/>
</dbReference>
<dbReference type="InterPro" id="IPR000664">
    <property type="entry name" value="Lethal2_giant"/>
</dbReference>
<evidence type="ECO:0000256" key="9">
    <source>
        <dbReference type="ARBA" id="ARBA00022737"/>
    </source>
</evidence>
<dbReference type="EMBL" id="CAJFCW020000001">
    <property type="protein sequence ID" value="CAG9083100.1"/>
    <property type="molecule type" value="Genomic_DNA"/>
</dbReference>
<dbReference type="SUPFAM" id="SSF49899">
    <property type="entry name" value="Concanavalin A-like lectins/glucanases"/>
    <property type="match status" value="2"/>
</dbReference>
<dbReference type="EMBL" id="CAJFDH010000001">
    <property type="protein sequence ID" value="CAD5206781.1"/>
    <property type="molecule type" value="Genomic_DNA"/>
</dbReference>
<comment type="caution">
    <text evidence="14">The sequence shown here is derived from an EMBL/GenBank/DDBJ whole genome shotgun (WGS) entry which is preliminary data.</text>
</comment>
<sequence length="1655" mass="183439">MQGKMSAVLRKILGLHKKKITKKDSITGRNNSFPVPYLAKLEGNQLQPGQSLIVRGIVVGRQDFVINLTNGPRVEFDDEVDVLDDRLLCVRVDIEKRKIHMNACINGEWGREGCVKHKWQPGDEFDIRVRCHEDEFEVYVEHKLVARFAHYVPLAKITHIYINGDIELFSSSWEGMYYNVPYSADIPGNFYPGRKLYVSALAKKKAKQFFVEFYAGSDVVLQLNPRFPVKKLVCNSKLEGKWGNEEILALEPFPFKRKRNFDLLIYCEETKFLIYADDCLVGTFDHRINPRAAEKIQISGDIVLQGVEAIREAYQKDANWLAPVLPEFFWTSPGQGREGGGRRLMLGHNLQSRLCAGEGFSPGLPFSPCTNIYIVGKAESQTMERARKKLASAIDGIKNLTIRTEYDVDEALSSEHFCLSEIVRHGFPDDPRCMDYDPVQRLVAIGAGHGCVRLLGQPGVDYHLKHESDEPVLHVQFLVNEGGLITALRDDTIHLWNYRQKKPEIVHSLRMTKERVTCIYLAFQSKWLHVGTDKGNVYFVCLANFELSAYVIMWNKAIDLSCRVHPGSVKDISMCPTDQSRLLILFEKGQVVLWNVVTKESERFATDTSPVKCISWHSDGKQFMCGHKDGALTVWNIRKPKDVQQKNVPHAPGDNVTCRPITHLHWAVNADGEQLIVFAGGMPSDEGVLPAMTLLRSKGSITVLEMDHPIIQLFPLMSSPFNTCPQHPFGTAVLLKNDFLIVDMSGTGGGYPCFESPYSTDIHESPVTLLTYLSDCPLDLTAALTLVGRHQRKQGVRLSDKAWPINGGVGRDCATGHEEVVITGHEDGSLKFWQASGEHLQILYKLKTSRHFEKSTAEARIVSFAVQKIELCAQSRLLLVASACGQISLFRFLKTENAQEIAILALPRLSSAVPSTSPSPKTGSAEGSTENTTRVELKRQPDHIPESTESLQSVETSSVSSDQMPVKVRSGVFRRPAGYQPELVCQIPWSASQGPEKITAIALNSQYGLLAVATPGGLALVDILTLSLVYCWSTAELYNKDVTSFGDVSPSESAVCSVSYKEPSSVAPEAPLRPMQRSSLTSKRRESAEFRSKTLSWGSLTSREDNSLAGESCTSVSTLGTMSPGSSIVSLLNKEPSIDLTEDSEYDKRLKKKPSLVRRLTKKMARSLTINTSNRDLRPLAYSKSFDIQSAIHSTQTPPHSSSSQKSFMRLNTDFKQRSAERARPILSKAQSVAVSTHDSYLEAPSNGEQSARNGSLLSHTPSCSSLEKTETSDFITTLNFMLSPAKKGQTQEDPSLWLGMSTGVVVAFNLNLPHNRLANSIVVAPCNGVIKLQEQIIASVFMDKNFAIIEAASDSFRDSNKDSPPTSANRDKLYQNKAQTKSSMTPSFAQNPDSGGPPPPEDLQQLGIFVSEQEIKVIALPTYNQIFHYKADIPFVKAKSTHIRGYPALICLSASGHIVVFSLPSLQMLFTAQLFRRSVEIEDAICSKTDFSEHGMAMYMATPSEMQKLTVCAETRAQVEDSAGELFVPCDMPEAPKSSFFKGVSTLFSGGQKEVVDIDAIFAEKPNTTATTSVKTVAKQIPSSSNQLNMENAQRHGISAGQAAAMAIQNLNERGDKLNATIDATEQLRNNAMSLQSRSSKLVEKYEKKKWYQL</sequence>
<feature type="compositionally biased region" description="Polar residues" evidence="12">
    <location>
        <begin position="912"/>
        <end position="932"/>
    </location>
</feature>
<evidence type="ECO:0000256" key="5">
    <source>
        <dbReference type="ARBA" id="ARBA00022490"/>
    </source>
</evidence>
<dbReference type="InterPro" id="IPR001680">
    <property type="entry name" value="WD40_rpt"/>
</dbReference>
<keyword evidence="15" id="KW-1185">Reference proteome</keyword>
<dbReference type="InterPro" id="IPR015943">
    <property type="entry name" value="WD40/YVTN_repeat-like_dom_sf"/>
</dbReference>
<dbReference type="PROSITE" id="PS50294">
    <property type="entry name" value="WD_REPEATS_REGION"/>
    <property type="match status" value="1"/>
</dbReference>
<feature type="region of interest" description="Disordered" evidence="12">
    <location>
        <begin position="1238"/>
        <end position="1266"/>
    </location>
</feature>
<keyword evidence="10" id="KW-0472">Membrane</keyword>
<dbReference type="Gene3D" id="2.60.120.200">
    <property type="match status" value="2"/>
</dbReference>
<dbReference type="GO" id="GO:0019905">
    <property type="term" value="F:syntaxin binding"/>
    <property type="evidence" value="ECO:0007669"/>
    <property type="project" value="TreeGrafter"/>
</dbReference>
<feature type="compositionally biased region" description="Basic and acidic residues" evidence="12">
    <location>
        <begin position="933"/>
        <end position="946"/>
    </location>
</feature>
<gene>
    <name evidence="14" type="ORF">BOKJ2_LOCUS1465</name>
</gene>
<evidence type="ECO:0000313" key="14">
    <source>
        <dbReference type="EMBL" id="CAD5206781.1"/>
    </source>
</evidence>
<feature type="compositionally biased region" description="Low complexity" evidence="12">
    <location>
        <begin position="947"/>
        <end position="956"/>
    </location>
</feature>
<feature type="repeat" description="WD" evidence="11">
    <location>
        <begin position="604"/>
        <end position="645"/>
    </location>
</feature>
<evidence type="ECO:0000256" key="11">
    <source>
        <dbReference type="PROSITE-ProRule" id="PRU00221"/>
    </source>
</evidence>
<keyword evidence="4" id="KW-0268">Exocytosis</keyword>
<keyword evidence="6" id="KW-0597">Phosphoprotein</keyword>
<dbReference type="InterPro" id="IPR013905">
    <property type="entry name" value="Lgl_C_dom"/>
</dbReference>
<dbReference type="InterPro" id="IPR036322">
    <property type="entry name" value="WD40_repeat_dom_sf"/>
</dbReference>
<dbReference type="Gene3D" id="1.20.5.110">
    <property type="match status" value="1"/>
</dbReference>
<dbReference type="InterPro" id="IPR013577">
    <property type="entry name" value="LLGL2"/>
</dbReference>
<dbReference type="GO" id="GO:0031201">
    <property type="term" value="C:SNARE complex"/>
    <property type="evidence" value="ECO:0007669"/>
    <property type="project" value="TreeGrafter"/>
</dbReference>
<accession>A0A811JTJ0</accession>
<dbReference type="Pfam" id="PF08366">
    <property type="entry name" value="LLGL"/>
    <property type="match status" value="1"/>
</dbReference>
<dbReference type="Proteomes" id="UP000614601">
    <property type="component" value="Unassembled WGS sequence"/>
</dbReference>
<protein>
    <recommendedName>
        <fullName evidence="13">Galectin domain-containing protein</fullName>
    </recommendedName>
</protein>